<proteinExistence type="predicted"/>
<dbReference type="EMBL" id="NKXO01000022">
    <property type="protein sequence ID" value="PKQ68892.1"/>
    <property type="molecule type" value="Genomic_DNA"/>
</dbReference>
<evidence type="ECO:0000313" key="2">
    <source>
        <dbReference type="Proteomes" id="UP000233387"/>
    </source>
</evidence>
<accession>A0A2N3IEY1</accession>
<evidence type="ECO:0000313" key="1">
    <source>
        <dbReference type="EMBL" id="PKQ68892.1"/>
    </source>
</evidence>
<dbReference type="Proteomes" id="UP000233387">
    <property type="component" value="Unassembled WGS sequence"/>
</dbReference>
<dbReference type="AlphaFoldDB" id="A0A2N3IEY1"/>
<reference evidence="1 2" key="1">
    <citation type="submission" date="2017-06" db="EMBL/GenBank/DDBJ databases">
        <title>Raineya orbicola gen. nov., sp. nov. a slightly thermophilic bacterium of the phylum Bacteroidetes and the description of Raineyaceae fam. nov.</title>
        <authorList>
            <person name="Albuquerque L."/>
            <person name="Polonia A.R.M."/>
            <person name="Barroso C."/>
            <person name="Froufe H.J.C."/>
            <person name="Lage O."/>
            <person name="Lobo-Da-Cunha A."/>
            <person name="Egas C."/>
            <person name="Da Costa M.S."/>
        </authorList>
    </citation>
    <scope>NUCLEOTIDE SEQUENCE [LARGE SCALE GENOMIC DNA]</scope>
    <source>
        <strain evidence="1 2">SPSPC-11</strain>
    </source>
</reference>
<comment type="caution">
    <text evidence="1">The sequence shown here is derived from an EMBL/GenBank/DDBJ whole genome shotgun (WGS) entry which is preliminary data.</text>
</comment>
<name>A0A2N3IEY1_9BACT</name>
<keyword evidence="2" id="KW-1185">Reference proteome</keyword>
<organism evidence="1 2">
    <name type="scientific">Raineya orbicola</name>
    <dbReference type="NCBI Taxonomy" id="2016530"/>
    <lineage>
        <taxon>Bacteria</taxon>
        <taxon>Pseudomonadati</taxon>
        <taxon>Bacteroidota</taxon>
        <taxon>Cytophagia</taxon>
        <taxon>Cytophagales</taxon>
        <taxon>Raineyaceae</taxon>
        <taxon>Raineya</taxon>
    </lineage>
</organism>
<sequence>MSSQNFVIGYLLRMGIEYPFLQIQYEFDELDKSHLISLKQVSGEENLMQLKIELVRVFVEKFPCENIIFVDKRSLIQIENPNFVFQPLQKLSEESLNLNASQASYNYDIHSLQSQTIETNILSFFAA</sequence>
<dbReference type="RefSeq" id="WP_101358816.1">
    <property type="nucleotide sequence ID" value="NZ_NKXO01000022.1"/>
</dbReference>
<protein>
    <submittedName>
        <fullName evidence="1">Uncharacterized protein</fullName>
    </submittedName>
</protein>
<gene>
    <name evidence="1" type="ORF">Rain11_1547</name>
</gene>